<evidence type="ECO:0000256" key="4">
    <source>
        <dbReference type="ARBA" id="ARBA00022741"/>
    </source>
</evidence>
<evidence type="ECO:0000256" key="11">
    <source>
        <dbReference type="SAM" id="Phobius"/>
    </source>
</evidence>
<dbReference type="PRINTS" id="PR00301">
    <property type="entry name" value="HEATSHOCK70"/>
</dbReference>
<feature type="compositionally biased region" description="Basic and acidic residues" evidence="10">
    <location>
        <begin position="907"/>
        <end position="923"/>
    </location>
</feature>
<reference evidence="12" key="1">
    <citation type="journal article" date="2013" name="Genome Biol. Evol.">
        <title>Punctuated emergences of genetic and phenotypic innovations in eumetazoan, bilaterian, euteleostome, and hominidae ancestors.</title>
        <authorList>
            <person name="Wenger Y."/>
            <person name="Galliot B."/>
        </authorList>
    </citation>
    <scope>NUCLEOTIDE SEQUENCE</scope>
    <source>
        <tissue evidence="12">Whole animals</tissue>
    </source>
</reference>
<feature type="coiled-coil region" evidence="9">
    <location>
        <begin position="760"/>
        <end position="787"/>
    </location>
</feature>
<dbReference type="InterPro" id="IPR018181">
    <property type="entry name" value="Heat_shock_70_CS"/>
</dbReference>
<feature type="compositionally biased region" description="Basic and acidic residues" evidence="10">
    <location>
        <begin position="581"/>
        <end position="632"/>
    </location>
</feature>
<dbReference type="FunFam" id="3.30.30.30:FF:000004">
    <property type="entry name" value="hypoxia up-regulated protein 1"/>
    <property type="match status" value="1"/>
</dbReference>
<comment type="subcellular location">
    <subcellularLocation>
        <location evidence="1">Endoplasmic reticulum lumen</location>
    </subcellularLocation>
</comment>
<evidence type="ECO:0000256" key="8">
    <source>
        <dbReference type="ARBA" id="ARBA00040503"/>
    </source>
</evidence>
<proteinExistence type="evidence at transcript level"/>
<dbReference type="PANTHER" id="PTHR45639:SF3">
    <property type="entry name" value="HYPOXIA UP-REGULATED PROTEIN 1"/>
    <property type="match status" value="1"/>
</dbReference>
<evidence type="ECO:0000256" key="10">
    <source>
        <dbReference type="SAM" id="MobiDB-lite"/>
    </source>
</evidence>
<gene>
    <name evidence="12" type="primary">HYOU1</name>
</gene>
<dbReference type="GO" id="GO:0005524">
    <property type="term" value="F:ATP binding"/>
    <property type="evidence" value="ECO:0007669"/>
    <property type="project" value="UniProtKB-KW"/>
</dbReference>
<name>T2M278_HYDVU</name>
<dbReference type="InterPro" id="IPR029047">
    <property type="entry name" value="HSP70_peptide-bd_sf"/>
</dbReference>
<dbReference type="Gene3D" id="3.30.420.40">
    <property type="match status" value="2"/>
</dbReference>
<dbReference type="OrthoDB" id="10262720at2759"/>
<evidence type="ECO:0000256" key="6">
    <source>
        <dbReference type="ARBA" id="ARBA00022840"/>
    </source>
</evidence>
<evidence type="ECO:0000256" key="1">
    <source>
        <dbReference type="ARBA" id="ARBA00004319"/>
    </source>
</evidence>
<keyword evidence="4" id="KW-0547">Nucleotide-binding</keyword>
<dbReference type="InterPro" id="IPR043129">
    <property type="entry name" value="ATPase_NBD"/>
</dbReference>
<dbReference type="SUPFAM" id="SSF53067">
    <property type="entry name" value="Actin-like ATPase domain"/>
    <property type="match status" value="2"/>
</dbReference>
<organism evidence="12">
    <name type="scientific">Hydra vulgaris</name>
    <name type="common">Hydra</name>
    <name type="synonym">Hydra attenuata</name>
    <dbReference type="NCBI Taxonomy" id="6087"/>
    <lineage>
        <taxon>Eukaryota</taxon>
        <taxon>Metazoa</taxon>
        <taxon>Cnidaria</taxon>
        <taxon>Hydrozoa</taxon>
        <taxon>Hydroidolina</taxon>
        <taxon>Anthoathecata</taxon>
        <taxon>Aplanulata</taxon>
        <taxon>Hydridae</taxon>
        <taxon>Hydra</taxon>
    </lineage>
</organism>
<dbReference type="PROSITE" id="PS01036">
    <property type="entry name" value="HSP70_3"/>
    <property type="match status" value="1"/>
</dbReference>
<feature type="compositionally biased region" description="Basic and acidic residues" evidence="10">
    <location>
        <begin position="942"/>
        <end position="957"/>
    </location>
</feature>
<keyword evidence="11" id="KW-1133">Transmembrane helix</keyword>
<evidence type="ECO:0000313" key="12">
    <source>
        <dbReference type="EMBL" id="CDG66348.1"/>
    </source>
</evidence>
<evidence type="ECO:0000256" key="5">
    <source>
        <dbReference type="ARBA" id="ARBA00022824"/>
    </source>
</evidence>
<dbReference type="InterPro" id="IPR013126">
    <property type="entry name" value="Hsp_70_fam"/>
</dbReference>
<dbReference type="GO" id="GO:0140662">
    <property type="term" value="F:ATP-dependent protein folding chaperone"/>
    <property type="evidence" value="ECO:0007669"/>
    <property type="project" value="InterPro"/>
</dbReference>
<sequence length="994" mass="112843">MVLSSNSFKYINFFILMLCIYKTVSIAVMSVDLGSEWLKIGIVKPGVPMEIALNKESRRKTPFVVSIKNDERLFSDPAMAVSVKHPENAYLYLMHILGKKYDSLAVQTYMKRFPYYKLYKDEIRGTALFKGDDEQLHSVEELFAMILNSTRQIAENFADHPMKDCVLTVPVFFTQAERRALLDAANMTGLNVLQLINDNTAVALNYGIFRASSFNETEKHVMFFDMGASHTTATIVAYSTTKVKDRGYVETVPQLVVKGIGFDTSLGGLEMDFRLRDFLVKAFKEQHKLKKDITESPRSMIKLLNEAKRVRQVLSANVDHMAQVENLFEEKNFRVKVTRDELQELCKDMFDTIQNPIKMALDASSIKMEDIEAVVLMGGGTRVPKVQEKLLEITKLQDLAKNINTDEAAALGSVYKAADLSAGFKVKRFLVKDLNLFPYDVQFFRSGDNDESPRSITRNLYNRLNHFPQKKVMTFNKKPTDFNFNITYGDHTFLSDKLKSSLDLGEVLHVSLSGVESAHQKNVKANAKGVKAFFNLDESGILSVEKVEAHFEKTPELIAEEEQSTFAKLGSKLSSFFGSSKSDDEKVENVKEEKKEEKSDSADKSKEDLKNDEQNKKEEKDEKKSETIDSKTADNSTVLNATTSKNDTSANSSAEAKPFEPVIVKEPILLNYKRADVPAIPVDIYQTSVDKIKGYEARDIAKKARERAQNALEDYLYTFKDKLTRDDVIPLTTEEERSSIEEAFNVVGTWLEEEGFEADEKTLKKKLSDLKKVAEELQFRLDELIERPKAIAAMLQSFNISDMMQKTVRDMPDSKEIYTEKDFKDLEKISEETKQWFMETWKKQNESDPTKKPVLLSKDVYFHQAKLDRELMYLINKAKYYVPKPKPKPSSNTTKSTGKATNNTKQSEPDLKTKPDEPEETTKKSRKNKKVPVEDVPVLELGGEKTDSISPETKSDIPDGESNNESAEKSAETNDGKTTHNPDDKTTHNPEDEL</sequence>
<dbReference type="Gene3D" id="3.90.640.10">
    <property type="entry name" value="Actin, Chain A, domain 4"/>
    <property type="match status" value="1"/>
</dbReference>
<evidence type="ECO:0000256" key="9">
    <source>
        <dbReference type="SAM" id="Coils"/>
    </source>
</evidence>
<keyword evidence="5" id="KW-0256">Endoplasmic reticulum</keyword>
<keyword evidence="3" id="KW-0732">Signal</keyword>
<accession>T2M278</accession>
<dbReference type="EMBL" id="HAAD01000116">
    <property type="protein sequence ID" value="CDG66348.1"/>
    <property type="molecule type" value="mRNA"/>
</dbReference>
<dbReference type="KEGG" id="hmg:100206170"/>
<keyword evidence="11" id="KW-0472">Membrane</keyword>
<feature type="transmembrane region" description="Helical" evidence="11">
    <location>
        <begin position="12"/>
        <end position="31"/>
    </location>
</feature>
<dbReference type="GO" id="GO:0030968">
    <property type="term" value="P:endoplasmic reticulum unfolded protein response"/>
    <property type="evidence" value="ECO:0007669"/>
    <property type="project" value="TreeGrafter"/>
</dbReference>
<dbReference type="SUPFAM" id="SSF100934">
    <property type="entry name" value="Heat shock protein 70kD (HSP70), C-terminal subdomain"/>
    <property type="match status" value="1"/>
</dbReference>
<dbReference type="GO" id="GO:0034663">
    <property type="term" value="C:endoplasmic reticulum chaperone complex"/>
    <property type="evidence" value="ECO:0007669"/>
    <property type="project" value="TreeGrafter"/>
</dbReference>
<evidence type="ECO:0000256" key="3">
    <source>
        <dbReference type="ARBA" id="ARBA00022729"/>
    </source>
</evidence>
<protein>
    <recommendedName>
        <fullName evidence="8">Hypoxia up-regulated protein 1</fullName>
    </recommendedName>
</protein>
<dbReference type="Gene3D" id="1.20.1270.10">
    <property type="match status" value="1"/>
</dbReference>
<evidence type="ECO:0000256" key="7">
    <source>
        <dbReference type="ARBA" id="ARBA00023186"/>
    </source>
</evidence>
<comment type="similarity">
    <text evidence="2">Belongs to the heat shock protein 70 family.</text>
</comment>
<keyword evidence="6" id="KW-0067">ATP-binding</keyword>
<dbReference type="Pfam" id="PF00012">
    <property type="entry name" value="HSP70"/>
    <property type="match status" value="1"/>
</dbReference>
<evidence type="ECO:0000256" key="2">
    <source>
        <dbReference type="ARBA" id="ARBA00007381"/>
    </source>
</evidence>
<feature type="compositionally biased region" description="Basic and acidic residues" evidence="10">
    <location>
        <begin position="966"/>
        <end position="994"/>
    </location>
</feature>
<keyword evidence="9" id="KW-0175">Coiled coil</keyword>
<dbReference type="PANTHER" id="PTHR45639">
    <property type="entry name" value="HSC70CB, ISOFORM G-RELATED"/>
    <property type="match status" value="1"/>
</dbReference>
<keyword evidence="11" id="KW-0812">Transmembrane</keyword>
<dbReference type="Gene3D" id="2.60.34.10">
    <property type="entry name" value="Substrate Binding Domain Of DNAk, Chain A, domain 1"/>
    <property type="match status" value="1"/>
</dbReference>
<feature type="region of interest" description="Disordered" evidence="10">
    <location>
        <begin position="882"/>
        <end position="994"/>
    </location>
</feature>
<dbReference type="InterPro" id="IPR029048">
    <property type="entry name" value="HSP70_C_sf"/>
</dbReference>
<dbReference type="CDD" id="cd10230">
    <property type="entry name" value="ASKHA_NBD_HSP70_HYOU1"/>
    <property type="match status" value="1"/>
</dbReference>
<keyword evidence="7" id="KW-0143">Chaperone</keyword>
<feature type="compositionally biased region" description="Polar residues" evidence="10">
    <location>
        <begin position="633"/>
        <end position="654"/>
    </location>
</feature>
<dbReference type="AlphaFoldDB" id="T2M278"/>
<feature type="region of interest" description="Disordered" evidence="10">
    <location>
        <begin position="578"/>
        <end position="656"/>
    </location>
</feature>
<dbReference type="OMA" id="SRTPMIQ"/>
<dbReference type="Gene3D" id="3.30.30.30">
    <property type="match status" value="1"/>
</dbReference>
<dbReference type="GO" id="GO:0005788">
    <property type="term" value="C:endoplasmic reticulum lumen"/>
    <property type="evidence" value="ECO:0007669"/>
    <property type="project" value="UniProtKB-SubCell"/>
</dbReference>